<keyword evidence="3" id="KW-0560">Oxidoreductase</keyword>
<dbReference type="Gene3D" id="3.50.50.60">
    <property type="entry name" value="FAD/NAD(P)-binding domain"/>
    <property type="match status" value="1"/>
</dbReference>
<dbReference type="PANTHER" id="PTHR46720:SF3">
    <property type="entry name" value="FAD-BINDING DOMAIN-CONTAINING PROTEIN-RELATED"/>
    <property type="match status" value="1"/>
</dbReference>
<dbReference type="InterPro" id="IPR002938">
    <property type="entry name" value="FAD-bd"/>
</dbReference>
<keyword evidence="1" id="KW-0285">Flavoprotein</keyword>
<dbReference type="PANTHER" id="PTHR46720">
    <property type="entry name" value="HYDROXYLASE, PUTATIVE (AFU_ORTHOLOGUE AFUA_3G01460)-RELATED"/>
    <property type="match status" value="1"/>
</dbReference>
<keyword evidence="2" id="KW-0274">FAD</keyword>
<dbReference type="EMBL" id="SGPJ01000029">
    <property type="protein sequence ID" value="THH01199.1"/>
    <property type="molecule type" value="Genomic_DNA"/>
</dbReference>
<gene>
    <name evidence="5" type="ORF">EW026_g1437</name>
</gene>
<dbReference type="GO" id="GO:0071949">
    <property type="term" value="F:FAD binding"/>
    <property type="evidence" value="ECO:0007669"/>
    <property type="project" value="InterPro"/>
</dbReference>
<dbReference type="InterPro" id="IPR036188">
    <property type="entry name" value="FAD/NAD-bd_sf"/>
</dbReference>
<evidence type="ECO:0000256" key="2">
    <source>
        <dbReference type="ARBA" id="ARBA00022827"/>
    </source>
</evidence>
<dbReference type="Proteomes" id="UP000309038">
    <property type="component" value="Unassembled WGS sequence"/>
</dbReference>
<name>A0A4S4KRD7_9APHY</name>
<feature type="domain" description="FAD-binding" evidence="4">
    <location>
        <begin position="7"/>
        <end position="175"/>
    </location>
</feature>
<dbReference type="InterPro" id="IPR051104">
    <property type="entry name" value="FAD_monoxygenase"/>
</dbReference>
<proteinExistence type="predicted"/>
<dbReference type="PRINTS" id="PR00420">
    <property type="entry name" value="RNGMNOXGNASE"/>
</dbReference>
<dbReference type="Pfam" id="PF01494">
    <property type="entry name" value="FAD_binding_3"/>
    <property type="match status" value="1"/>
</dbReference>
<dbReference type="AlphaFoldDB" id="A0A4S4KRD7"/>
<sequence>MTSIKDLRVAIVGGGVCGLTCAIALAKKGIRAHIYEAAAEFGEIGAAIGIGPTAVRVLHDLDLLKDVLTKADASDPNAEVSWFQFRSGLDDHEIIYEYALKPGEQSIGMHRAAFLDALVDHVDPQLTHFNKRCINVTPSTTDSSRLTLYFADGNNDEADIVLGADGIKSAVRAAVAGADLGKTLKFSNNE</sequence>
<dbReference type="GO" id="GO:0016491">
    <property type="term" value="F:oxidoreductase activity"/>
    <property type="evidence" value="ECO:0007669"/>
    <property type="project" value="UniProtKB-KW"/>
</dbReference>
<protein>
    <recommendedName>
        <fullName evidence="4">FAD-binding domain-containing protein</fullName>
    </recommendedName>
</protein>
<keyword evidence="6" id="KW-1185">Reference proteome</keyword>
<evidence type="ECO:0000313" key="5">
    <source>
        <dbReference type="EMBL" id="THH01199.1"/>
    </source>
</evidence>
<evidence type="ECO:0000256" key="1">
    <source>
        <dbReference type="ARBA" id="ARBA00022630"/>
    </source>
</evidence>
<reference evidence="5 6" key="1">
    <citation type="submission" date="2019-02" db="EMBL/GenBank/DDBJ databases">
        <title>Genome sequencing of the rare red list fungi Phlebia centrifuga.</title>
        <authorList>
            <person name="Buettner E."/>
            <person name="Kellner H."/>
        </authorList>
    </citation>
    <scope>NUCLEOTIDE SEQUENCE [LARGE SCALE GENOMIC DNA]</scope>
    <source>
        <strain evidence="5 6">DSM 108282</strain>
    </source>
</reference>
<dbReference type="GO" id="GO:0044550">
    <property type="term" value="P:secondary metabolite biosynthetic process"/>
    <property type="evidence" value="ECO:0007669"/>
    <property type="project" value="TreeGrafter"/>
</dbReference>
<dbReference type="SUPFAM" id="SSF51905">
    <property type="entry name" value="FAD/NAD(P)-binding domain"/>
    <property type="match status" value="1"/>
</dbReference>
<organism evidence="5 6">
    <name type="scientific">Hermanssonia centrifuga</name>
    <dbReference type="NCBI Taxonomy" id="98765"/>
    <lineage>
        <taxon>Eukaryota</taxon>
        <taxon>Fungi</taxon>
        <taxon>Dikarya</taxon>
        <taxon>Basidiomycota</taxon>
        <taxon>Agaricomycotina</taxon>
        <taxon>Agaricomycetes</taxon>
        <taxon>Polyporales</taxon>
        <taxon>Meruliaceae</taxon>
        <taxon>Hermanssonia</taxon>
    </lineage>
</organism>
<evidence type="ECO:0000259" key="4">
    <source>
        <dbReference type="Pfam" id="PF01494"/>
    </source>
</evidence>
<evidence type="ECO:0000313" key="6">
    <source>
        <dbReference type="Proteomes" id="UP000309038"/>
    </source>
</evidence>
<evidence type="ECO:0000256" key="3">
    <source>
        <dbReference type="ARBA" id="ARBA00023002"/>
    </source>
</evidence>
<comment type="caution">
    <text evidence="5">The sequence shown here is derived from an EMBL/GenBank/DDBJ whole genome shotgun (WGS) entry which is preliminary data.</text>
</comment>
<accession>A0A4S4KRD7</accession>